<organism evidence="2 3">
    <name type="scientific">Bacillus thuringiensis</name>
    <dbReference type="NCBI Taxonomy" id="1428"/>
    <lineage>
        <taxon>Bacteria</taxon>
        <taxon>Bacillati</taxon>
        <taxon>Bacillota</taxon>
        <taxon>Bacilli</taxon>
        <taxon>Bacillales</taxon>
        <taxon>Bacillaceae</taxon>
        <taxon>Bacillus</taxon>
        <taxon>Bacillus cereus group</taxon>
    </lineage>
</organism>
<dbReference type="EMBL" id="CP015354">
    <property type="protein sequence ID" value="ANS52140.1"/>
    <property type="molecule type" value="Genomic_DNA"/>
</dbReference>
<name>A0A9W3X487_BACTU</name>
<evidence type="ECO:0000313" key="3">
    <source>
        <dbReference type="Proteomes" id="UP000092743"/>
    </source>
</evidence>
<protein>
    <recommendedName>
        <fullName evidence="1">HTH cro/C1-type domain-containing protein</fullName>
    </recommendedName>
</protein>
<gene>
    <name evidence="2" type="ORF">BT246_68490</name>
</gene>
<accession>A0A9W3X487</accession>
<sequence>MNKNGSEITVIKSIRNDQGMLLKKVAADLNLNKSVLQAIESGKKSTIAERAQSIAAFYGRPVEELFVPAYYRARIV</sequence>
<feature type="domain" description="HTH cro/C1-type" evidence="1">
    <location>
        <begin position="11"/>
        <end position="65"/>
    </location>
</feature>
<dbReference type="Pfam" id="PF01381">
    <property type="entry name" value="HTH_3"/>
    <property type="match status" value="1"/>
</dbReference>
<keyword evidence="2" id="KW-0614">Plasmid</keyword>
<dbReference type="RefSeq" id="WP_065486777.1">
    <property type="nucleotide sequence ID" value="NZ_CP015354.1"/>
</dbReference>
<reference evidence="2 3" key="1">
    <citation type="submission" date="2016-04" db="EMBL/GenBank/DDBJ databases">
        <title>High quality genome of the nematocidal Bacillus thuringiensis MYBT18246.</title>
        <authorList>
            <person name="Hollensteiner J."/>
            <person name="Poehlein A."/>
            <person name="Sproeer C."/>
            <person name="Bunk B."/>
            <person name="Rosenstiel P."/>
            <person name="Schulenburg H."/>
            <person name="Liesegang H."/>
        </authorList>
    </citation>
    <scope>NUCLEOTIDE SEQUENCE [LARGE SCALE GENOMIC DNA]</scope>
    <source>
        <strain evidence="2 3">MYBT18246</strain>
        <plasmid evidence="2 3">p120416</plasmid>
    </source>
</reference>
<dbReference type="AlphaFoldDB" id="A0A9W3X487"/>
<dbReference type="InterPro" id="IPR010982">
    <property type="entry name" value="Lambda_DNA-bd_dom_sf"/>
</dbReference>
<geneLocation type="plasmid" evidence="2 3">
    <name>p120416</name>
</geneLocation>
<dbReference type="Gene3D" id="1.10.260.40">
    <property type="entry name" value="lambda repressor-like DNA-binding domains"/>
    <property type="match status" value="1"/>
</dbReference>
<dbReference type="SMART" id="SM00530">
    <property type="entry name" value="HTH_XRE"/>
    <property type="match status" value="1"/>
</dbReference>
<dbReference type="Proteomes" id="UP000092743">
    <property type="component" value="Plasmid p120416"/>
</dbReference>
<dbReference type="GO" id="GO:0003677">
    <property type="term" value="F:DNA binding"/>
    <property type="evidence" value="ECO:0007669"/>
    <property type="project" value="InterPro"/>
</dbReference>
<proteinExistence type="predicted"/>
<dbReference type="InterPro" id="IPR001387">
    <property type="entry name" value="Cro/C1-type_HTH"/>
</dbReference>
<evidence type="ECO:0000259" key="1">
    <source>
        <dbReference type="PROSITE" id="PS50943"/>
    </source>
</evidence>
<dbReference type="SUPFAM" id="SSF47413">
    <property type="entry name" value="lambda repressor-like DNA-binding domains"/>
    <property type="match status" value="1"/>
</dbReference>
<evidence type="ECO:0000313" key="2">
    <source>
        <dbReference type="EMBL" id="ANS52140.1"/>
    </source>
</evidence>
<dbReference type="PROSITE" id="PS50943">
    <property type="entry name" value="HTH_CROC1"/>
    <property type="match status" value="1"/>
</dbReference>